<comment type="similarity">
    <text evidence="1 7">Belongs to the glycosyltransferase 37 family.</text>
</comment>
<evidence type="ECO:0000313" key="8">
    <source>
        <dbReference type="EMBL" id="EEF36820.1"/>
    </source>
</evidence>
<dbReference type="InParanoid" id="B9SHU2"/>
<dbReference type="Pfam" id="PF03254">
    <property type="entry name" value="XG_FTase"/>
    <property type="match status" value="1"/>
</dbReference>
<evidence type="ECO:0000256" key="3">
    <source>
        <dbReference type="ARBA" id="ARBA00022679"/>
    </source>
</evidence>
<dbReference type="PANTHER" id="PTHR31889:SF2">
    <property type="entry name" value="FUCOSYLTRANSFERASE 3"/>
    <property type="match status" value="1"/>
</dbReference>
<dbReference type="GO" id="GO:0042546">
    <property type="term" value="P:cell wall biogenesis"/>
    <property type="evidence" value="ECO:0007669"/>
    <property type="project" value="InterPro"/>
</dbReference>
<sequence>MASAFLYALLTNQTLLVQHDADMADLFCEPFPNTSWLLPPDFTLKNELSKVSRWFSHTYGNMVKDRIISRSIELPPSVLFLFLASGCSNFYKLFCWEEHQAPFHKVPWLIMKSDEFFTPSFLLMPTFQQELSKMFPDKETGFHHLFFYESYLAKADERIGMQIRVFKPKDSPFQVVMDQILACTKQEYLLPEVDKEELVASRTKSQTPSKAILIASLYSEFYENLKYMYWTFPTKKGEAIEVYQPAHEEYQHFGDNMHNVKAWVEMNLLSLSDVLVTTSWSTFRYVAQGLGGLKPWILYRPENWKNTDPACYRVTSMEPCLHIPPSFDCKTKVNADMGNVVPYVKHCEDVT</sequence>
<dbReference type="GO" id="GO:0009969">
    <property type="term" value="P:xyloglucan biosynthetic process"/>
    <property type="evidence" value="ECO:0000318"/>
    <property type="project" value="GO_Central"/>
</dbReference>
<name>B9SHU2_RICCO</name>
<evidence type="ECO:0000256" key="2">
    <source>
        <dbReference type="ARBA" id="ARBA00022676"/>
    </source>
</evidence>
<dbReference type="EC" id="2.4.1.-" evidence="7"/>
<evidence type="ECO:0000256" key="6">
    <source>
        <dbReference type="ARBA" id="ARBA00023316"/>
    </source>
</evidence>
<keyword evidence="5" id="KW-0325">Glycoprotein</keyword>
<proteinExistence type="inferred from homology"/>
<evidence type="ECO:0000256" key="1">
    <source>
        <dbReference type="ARBA" id="ARBA00010481"/>
    </source>
</evidence>
<protein>
    <recommendedName>
        <fullName evidence="7">Fucosyltransferase</fullName>
        <ecNumber evidence="7">2.4.1.-</ecNumber>
    </recommendedName>
</protein>
<dbReference type="GO" id="GO:0071555">
    <property type="term" value="P:cell wall organization"/>
    <property type="evidence" value="ECO:0007669"/>
    <property type="project" value="UniProtKB-UniRule"/>
</dbReference>
<dbReference type="PANTHER" id="PTHR31889">
    <property type="entry name" value="FUCOSYLTRANSFERASE 2-RELATED"/>
    <property type="match status" value="1"/>
</dbReference>
<comment type="function">
    <text evidence="7">May be involved in cell wall biosynthesis.</text>
</comment>
<keyword evidence="3 7" id="KW-0808">Transferase</keyword>
<reference evidence="9" key="1">
    <citation type="journal article" date="2010" name="Nat. Biotechnol.">
        <title>Draft genome sequence of the oilseed species Ricinus communis.</title>
        <authorList>
            <person name="Chan A.P."/>
            <person name="Crabtree J."/>
            <person name="Zhao Q."/>
            <person name="Lorenzi H."/>
            <person name="Orvis J."/>
            <person name="Puiu D."/>
            <person name="Melake-Berhan A."/>
            <person name="Jones K.M."/>
            <person name="Redman J."/>
            <person name="Chen G."/>
            <person name="Cahoon E.B."/>
            <person name="Gedil M."/>
            <person name="Stanke M."/>
            <person name="Haas B.J."/>
            <person name="Wortman J.R."/>
            <person name="Fraser-Liggett C.M."/>
            <person name="Ravel J."/>
            <person name="Rabinowicz P.D."/>
        </authorList>
    </citation>
    <scope>NUCLEOTIDE SEQUENCE [LARGE SCALE GENOMIC DNA]</scope>
    <source>
        <strain evidence="9">cv. Hale</strain>
    </source>
</reference>
<keyword evidence="9" id="KW-1185">Reference proteome</keyword>
<accession>B9SHU2</accession>
<keyword evidence="6 7" id="KW-0961">Cell wall biogenesis/degradation</keyword>
<dbReference type="eggNOG" id="ENOG502QTTA">
    <property type="taxonomic scope" value="Eukaryota"/>
</dbReference>
<dbReference type="GO" id="GO:0032580">
    <property type="term" value="C:Golgi cisterna membrane"/>
    <property type="evidence" value="ECO:0007669"/>
    <property type="project" value="UniProtKB-SubCell"/>
</dbReference>
<dbReference type="STRING" id="3988.B9SHU2"/>
<evidence type="ECO:0000256" key="7">
    <source>
        <dbReference type="RuleBase" id="RU367004"/>
    </source>
</evidence>
<gene>
    <name evidence="8" type="ORF">RCOM_0621490</name>
</gene>
<dbReference type="AlphaFoldDB" id="B9SHU2"/>
<keyword evidence="2 7" id="KW-0328">Glycosyltransferase</keyword>
<dbReference type="Proteomes" id="UP000008311">
    <property type="component" value="Unassembled WGS sequence"/>
</dbReference>
<evidence type="ECO:0000313" key="9">
    <source>
        <dbReference type="Proteomes" id="UP000008311"/>
    </source>
</evidence>
<organism evidence="8 9">
    <name type="scientific">Ricinus communis</name>
    <name type="common">Castor bean</name>
    <dbReference type="NCBI Taxonomy" id="3988"/>
    <lineage>
        <taxon>Eukaryota</taxon>
        <taxon>Viridiplantae</taxon>
        <taxon>Streptophyta</taxon>
        <taxon>Embryophyta</taxon>
        <taxon>Tracheophyta</taxon>
        <taxon>Spermatophyta</taxon>
        <taxon>Magnoliopsida</taxon>
        <taxon>eudicotyledons</taxon>
        <taxon>Gunneridae</taxon>
        <taxon>Pentapetalae</taxon>
        <taxon>rosids</taxon>
        <taxon>fabids</taxon>
        <taxon>Malpighiales</taxon>
        <taxon>Euphorbiaceae</taxon>
        <taxon>Acalyphoideae</taxon>
        <taxon>Acalypheae</taxon>
        <taxon>Ricinus</taxon>
    </lineage>
</organism>
<dbReference type="InterPro" id="IPR004938">
    <property type="entry name" value="XG_FTase"/>
</dbReference>
<evidence type="ECO:0000256" key="5">
    <source>
        <dbReference type="ARBA" id="ARBA00023180"/>
    </source>
</evidence>
<keyword evidence="4 7" id="KW-0333">Golgi apparatus</keyword>
<dbReference type="GO" id="GO:0008107">
    <property type="term" value="F:galactoside 2-alpha-L-fucosyltransferase activity"/>
    <property type="evidence" value="ECO:0007669"/>
    <property type="project" value="InterPro"/>
</dbReference>
<evidence type="ECO:0000256" key="4">
    <source>
        <dbReference type="ARBA" id="ARBA00023034"/>
    </source>
</evidence>
<comment type="subcellular location">
    <subcellularLocation>
        <location evidence="7">Golgi apparatus</location>
        <location evidence="7">Golgi stack membrane</location>
        <topology evidence="7">Single-pass type II membrane protein</topology>
    </subcellularLocation>
</comment>
<dbReference type="EMBL" id="EQ973966">
    <property type="protein sequence ID" value="EEF36820.1"/>
    <property type="molecule type" value="Genomic_DNA"/>
</dbReference>